<dbReference type="Pfam" id="PF20684">
    <property type="entry name" value="Fung_rhodopsin"/>
    <property type="match status" value="1"/>
</dbReference>
<name>A0A9P4Q1T7_9PEZI</name>
<feature type="non-terminal residue" evidence="3">
    <location>
        <position position="1"/>
    </location>
</feature>
<feature type="transmembrane region" description="Helical" evidence="1">
    <location>
        <begin position="125"/>
        <end position="144"/>
    </location>
</feature>
<feature type="transmembrane region" description="Helical" evidence="1">
    <location>
        <begin position="46"/>
        <end position="65"/>
    </location>
</feature>
<evidence type="ECO:0000256" key="1">
    <source>
        <dbReference type="SAM" id="Phobius"/>
    </source>
</evidence>
<gene>
    <name evidence="3" type="ORF">K431DRAFT_205500</name>
</gene>
<feature type="transmembrane region" description="Helical" evidence="1">
    <location>
        <begin position="233"/>
        <end position="253"/>
    </location>
</feature>
<accession>A0A9P4Q1T7</accession>
<dbReference type="InterPro" id="IPR049326">
    <property type="entry name" value="Rhodopsin_dom_fungi"/>
</dbReference>
<dbReference type="OrthoDB" id="3918601at2759"/>
<feature type="transmembrane region" description="Helical" evidence="1">
    <location>
        <begin position="164"/>
        <end position="188"/>
    </location>
</feature>
<dbReference type="AlphaFoldDB" id="A0A9P4Q1T7"/>
<keyword evidence="1" id="KW-0812">Transmembrane</keyword>
<evidence type="ECO:0000313" key="3">
    <source>
        <dbReference type="EMBL" id="KAF2717935.1"/>
    </source>
</evidence>
<proteinExistence type="predicted"/>
<dbReference type="PANTHER" id="PTHR39614">
    <property type="entry name" value="INTEGRAL MEMBRANE PROTEIN"/>
    <property type="match status" value="1"/>
</dbReference>
<protein>
    <recommendedName>
        <fullName evidence="2">Rhodopsin domain-containing protein</fullName>
    </recommendedName>
</protein>
<feature type="transmembrane region" description="Helical" evidence="1">
    <location>
        <begin position="12"/>
        <end position="34"/>
    </location>
</feature>
<keyword evidence="1" id="KW-0472">Membrane</keyword>
<keyword evidence="4" id="KW-1185">Reference proteome</keyword>
<reference evidence="3" key="1">
    <citation type="journal article" date="2020" name="Stud. Mycol.">
        <title>101 Dothideomycetes genomes: a test case for predicting lifestyles and emergence of pathogens.</title>
        <authorList>
            <person name="Haridas S."/>
            <person name="Albert R."/>
            <person name="Binder M."/>
            <person name="Bloem J."/>
            <person name="Labutti K."/>
            <person name="Salamov A."/>
            <person name="Andreopoulos B."/>
            <person name="Baker S."/>
            <person name="Barry K."/>
            <person name="Bills G."/>
            <person name="Bluhm B."/>
            <person name="Cannon C."/>
            <person name="Castanera R."/>
            <person name="Culley D."/>
            <person name="Daum C."/>
            <person name="Ezra D."/>
            <person name="Gonzalez J."/>
            <person name="Henrissat B."/>
            <person name="Kuo A."/>
            <person name="Liang C."/>
            <person name="Lipzen A."/>
            <person name="Lutzoni F."/>
            <person name="Magnuson J."/>
            <person name="Mondo S."/>
            <person name="Nolan M."/>
            <person name="Ohm R."/>
            <person name="Pangilinan J."/>
            <person name="Park H.-J."/>
            <person name="Ramirez L."/>
            <person name="Alfaro M."/>
            <person name="Sun H."/>
            <person name="Tritt A."/>
            <person name="Yoshinaga Y."/>
            <person name="Zwiers L.-H."/>
            <person name="Turgeon B."/>
            <person name="Goodwin S."/>
            <person name="Spatafora J."/>
            <person name="Crous P."/>
            <person name="Grigoriev I."/>
        </authorList>
    </citation>
    <scope>NUCLEOTIDE SEQUENCE</scope>
    <source>
        <strain evidence="3">CBS 116435</strain>
    </source>
</reference>
<sequence length="288" mass="31378">GFSTPAPNDRRPWLWVASIVSLSYSLLTLVARLLAKWELLGVEDGLIIGAYVFGVIHWGLFNRAIFEGLGAAEDLAHDLNEASMLFFSARMHMLVAVYLAKLSVLWFARRIFSGTKKSSKKTFEVCLVFTTICGIASLVAASAGCDTRNSLEDPHGSCDNIPTRWVVITTLDAMTELLLIIPPIYIVLASRVKFASKVTVLTVFAFRIPNVGFMVAIAISFTRLFRSSPASASIGAASSIAVWMEVLLGYSLCSASIPCVRSFLTAFLADGLYRVYNDTPTDSRGGRS</sequence>
<comment type="caution">
    <text evidence="3">The sequence shown here is derived from an EMBL/GenBank/DDBJ whole genome shotgun (WGS) entry which is preliminary data.</text>
</comment>
<dbReference type="Proteomes" id="UP000799441">
    <property type="component" value="Unassembled WGS sequence"/>
</dbReference>
<evidence type="ECO:0000313" key="4">
    <source>
        <dbReference type="Proteomes" id="UP000799441"/>
    </source>
</evidence>
<feature type="transmembrane region" description="Helical" evidence="1">
    <location>
        <begin position="85"/>
        <end position="104"/>
    </location>
</feature>
<feature type="domain" description="Rhodopsin" evidence="2">
    <location>
        <begin position="30"/>
        <end position="264"/>
    </location>
</feature>
<feature type="transmembrane region" description="Helical" evidence="1">
    <location>
        <begin position="200"/>
        <end position="221"/>
    </location>
</feature>
<dbReference type="EMBL" id="MU003833">
    <property type="protein sequence ID" value="KAF2717935.1"/>
    <property type="molecule type" value="Genomic_DNA"/>
</dbReference>
<keyword evidence="1" id="KW-1133">Transmembrane helix</keyword>
<dbReference type="PANTHER" id="PTHR39614:SF2">
    <property type="entry name" value="INTEGRAL MEMBRANE PROTEIN"/>
    <property type="match status" value="1"/>
</dbReference>
<evidence type="ECO:0000259" key="2">
    <source>
        <dbReference type="Pfam" id="PF20684"/>
    </source>
</evidence>
<feature type="non-terminal residue" evidence="3">
    <location>
        <position position="288"/>
    </location>
</feature>
<organism evidence="3 4">
    <name type="scientific">Polychaeton citri CBS 116435</name>
    <dbReference type="NCBI Taxonomy" id="1314669"/>
    <lineage>
        <taxon>Eukaryota</taxon>
        <taxon>Fungi</taxon>
        <taxon>Dikarya</taxon>
        <taxon>Ascomycota</taxon>
        <taxon>Pezizomycotina</taxon>
        <taxon>Dothideomycetes</taxon>
        <taxon>Dothideomycetidae</taxon>
        <taxon>Capnodiales</taxon>
        <taxon>Capnodiaceae</taxon>
        <taxon>Polychaeton</taxon>
    </lineage>
</organism>